<evidence type="ECO:0000256" key="6">
    <source>
        <dbReference type="ARBA" id="ARBA00022967"/>
    </source>
</evidence>
<dbReference type="SMART" id="SM00900">
    <property type="entry name" value="FMN_bind"/>
    <property type="match status" value="1"/>
</dbReference>
<organism evidence="11 12">
    <name type="scientific">Salinivibrio costicola</name>
    <name type="common">Vibrio costicola</name>
    <dbReference type="NCBI Taxonomy" id="51367"/>
    <lineage>
        <taxon>Bacteria</taxon>
        <taxon>Pseudomonadati</taxon>
        <taxon>Pseudomonadota</taxon>
        <taxon>Gammaproteobacteria</taxon>
        <taxon>Vibrionales</taxon>
        <taxon>Vibrionaceae</taxon>
        <taxon>Salinivibrio</taxon>
    </lineage>
</organism>
<keyword evidence="5 9" id="KW-0812">Transmembrane</keyword>
<keyword evidence="9" id="KW-0997">Cell inner membrane</keyword>
<keyword evidence="12" id="KW-1185">Reference proteome</keyword>
<evidence type="ECO:0000256" key="8">
    <source>
        <dbReference type="ARBA" id="ARBA00022989"/>
    </source>
</evidence>
<name>A0ABX6K8M8_SALCS</name>
<evidence type="ECO:0000256" key="3">
    <source>
        <dbReference type="ARBA" id="ARBA00022630"/>
    </source>
</evidence>
<keyword evidence="1 9" id="KW-0813">Transport</keyword>
<evidence type="ECO:0000313" key="12">
    <source>
        <dbReference type="Proteomes" id="UP000501408"/>
    </source>
</evidence>
<comment type="function">
    <text evidence="9">Part of a membrane-bound complex that couples electron transfer with translocation of ions across the membrane.</text>
</comment>
<dbReference type="NCBIfam" id="TIGR01947">
    <property type="entry name" value="rnfG"/>
    <property type="match status" value="1"/>
</dbReference>
<keyword evidence="2 9" id="KW-0597">Phosphoprotein</keyword>
<evidence type="ECO:0000256" key="9">
    <source>
        <dbReference type="HAMAP-Rule" id="MF_00479"/>
    </source>
</evidence>
<dbReference type="EC" id="7.-.-.-" evidence="9"/>
<evidence type="ECO:0000256" key="1">
    <source>
        <dbReference type="ARBA" id="ARBA00022448"/>
    </source>
</evidence>
<dbReference type="HAMAP" id="MF_00479">
    <property type="entry name" value="RsxG_RnfG"/>
    <property type="match status" value="1"/>
</dbReference>
<dbReference type="NCBIfam" id="NF002519">
    <property type="entry name" value="PRK01908.1"/>
    <property type="match status" value="1"/>
</dbReference>
<evidence type="ECO:0000256" key="5">
    <source>
        <dbReference type="ARBA" id="ARBA00022692"/>
    </source>
</evidence>
<accession>A0ABX6K8M8</accession>
<reference evidence="11 12" key="1">
    <citation type="submission" date="2020-03" db="EMBL/GenBank/DDBJ databases">
        <title>Genome mining reveals the biosynthetic pathways of PHA and ectoines of the halophilic strain Salinivibrio costicola M318 isolated from fermented shrimp paste.</title>
        <authorList>
            <person name="Doan T.V."/>
            <person name="Tran L.T."/>
            <person name="Trieu T.A."/>
            <person name="Nguyen Q.V."/>
            <person name="Quach T.N."/>
            <person name="Phi T.Q."/>
            <person name="Kumar S."/>
        </authorList>
    </citation>
    <scope>NUCLEOTIDE SEQUENCE [LARGE SCALE GENOMIC DNA]</scope>
    <source>
        <strain evidence="11 12">M318</strain>
    </source>
</reference>
<evidence type="ECO:0000313" key="11">
    <source>
        <dbReference type="EMBL" id="QIR06585.1"/>
    </source>
</evidence>
<proteinExistence type="inferred from homology"/>
<dbReference type="PANTHER" id="PTHR36118:SF1">
    <property type="entry name" value="ION-TRANSLOCATING OXIDOREDUCTASE COMPLEX SUBUNIT G"/>
    <property type="match status" value="1"/>
</dbReference>
<dbReference type="PANTHER" id="PTHR36118">
    <property type="entry name" value="ION-TRANSLOCATING OXIDOREDUCTASE COMPLEX SUBUNIT G"/>
    <property type="match status" value="1"/>
</dbReference>
<keyword evidence="9" id="KW-0472">Membrane</keyword>
<evidence type="ECO:0000256" key="2">
    <source>
        <dbReference type="ARBA" id="ARBA00022553"/>
    </source>
</evidence>
<dbReference type="EMBL" id="CP050266">
    <property type="protein sequence ID" value="QIR06585.1"/>
    <property type="molecule type" value="Genomic_DNA"/>
</dbReference>
<dbReference type="PIRSF" id="PIRSF006091">
    <property type="entry name" value="E_trnsport_RnfG"/>
    <property type="match status" value="1"/>
</dbReference>
<keyword evidence="9" id="KW-1003">Cell membrane</keyword>
<sequence length="211" mass="22749">MIETIRKHGGILAIAALLSTALVAITHTLTEDTIQEQQQRQLAKALNQVIPESMHDNALHKTCRLIQNADALGTDEAQPFYVATQNDTVTAVAIQAIAPDGYNGAISVLIGMDATSHNVLGVRVLAHNETPGLGDKVDIRVSDWVQSFAGKKVTAENDNRWAVRKDGGQFDQFTGATITPRAVVKAVKKAAWYVSQNQDVLINQPINCGGQ</sequence>
<comment type="subcellular location">
    <subcellularLocation>
        <location evidence="9">Cell inner membrane</location>
        <topology evidence="9">Single-pass membrane protein</topology>
    </subcellularLocation>
</comment>
<comment type="subunit">
    <text evidence="9">The complex is composed of six subunits: RnfA, RnfB, RnfC, RnfD, RnfE and RnfG.</text>
</comment>
<comment type="cofactor">
    <cofactor evidence="9">
        <name>FMN</name>
        <dbReference type="ChEBI" id="CHEBI:58210"/>
    </cofactor>
</comment>
<gene>
    <name evidence="11" type="primary">rsxG</name>
    <name evidence="9" type="synonym">rnfG</name>
    <name evidence="11" type="ORF">HBA18_09545</name>
</gene>
<dbReference type="InterPro" id="IPR007329">
    <property type="entry name" value="FMN-bd"/>
</dbReference>
<comment type="similarity">
    <text evidence="9">Belongs to the RnfG family.</text>
</comment>
<feature type="modified residue" description="FMN phosphoryl threonine" evidence="9">
    <location>
        <position position="177"/>
    </location>
</feature>
<protein>
    <recommendedName>
        <fullName evidence="9">Ion-translocating oxidoreductase complex subunit G</fullName>
        <ecNumber evidence="9">7.-.-.-</ecNumber>
    </recommendedName>
    <alternativeName>
        <fullName evidence="9">Rnf electron transport complex subunit G</fullName>
    </alternativeName>
</protein>
<keyword evidence="3 9" id="KW-0285">Flavoprotein</keyword>
<keyword evidence="6 9" id="KW-1278">Translocase</keyword>
<dbReference type="Proteomes" id="UP000501408">
    <property type="component" value="Chromosome 1"/>
</dbReference>
<feature type="domain" description="FMN-binding" evidence="10">
    <location>
        <begin position="101"/>
        <end position="194"/>
    </location>
</feature>
<keyword evidence="4 9" id="KW-0288">FMN</keyword>
<dbReference type="RefSeq" id="WP_069590067.1">
    <property type="nucleotide sequence ID" value="NZ_CP050266.1"/>
</dbReference>
<keyword evidence="7 9" id="KW-0249">Electron transport</keyword>
<evidence type="ECO:0000259" key="10">
    <source>
        <dbReference type="SMART" id="SM00900"/>
    </source>
</evidence>
<dbReference type="InterPro" id="IPR010209">
    <property type="entry name" value="Ion_transpt_RnfG/RsxG"/>
</dbReference>
<evidence type="ECO:0000256" key="4">
    <source>
        <dbReference type="ARBA" id="ARBA00022643"/>
    </source>
</evidence>
<dbReference type="Pfam" id="PF04205">
    <property type="entry name" value="FMN_bind"/>
    <property type="match status" value="1"/>
</dbReference>
<evidence type="ECO:0000256" key="7">
    <source>
        <dbReference type="ARBA" id="ARBA00022982"/>
    </source>
</evidence>
<keyword evidence="8 9" id="KW-1133">Transmembrane helix</keyword>